<dbReference type="RefSeq" id="WP_174777426.1">
    <property type="nucleotide sequence ID" value="NZ_BAAAWP010000001.1"/>
</dbReference>
<protein>
    <submittedName>
        <fullName evidence="1">Uncharacterized protein</fullName>
    </submittedName>
</protein>
<organism evidence="1 2">
    <name type="scientific">Curtobacterium citreum</name>
    <dbReference type="NCBI Taxonomy" id="2036"/>
    <lineage>
        <taxon>Bacteria</taxon>
        <taxon>Bacillati</taxon>
        <taxon>Actinomycetota</taxon>
        <taxon>Actinomycetes</taxon>
        <taxon>Micrococcales</taxon>
        <taxon>Microbacteriaceae</taxon>
        <taxon>Curtobacterium</taxon>
    </lineage>
</organism>
<reference evidence="1 2" key="1">
    <citation type="submission" date="2020-05" db="EMBL/GenBank/DDBJ databases">
        <title>Genome Sequencing of Type Strains.</title>
        <authorList>
            <person name="Lemaire J.F."/>
            <person name="Inderbitzin P."/>
            <person name="Gregorio O.A."/>
            <person name="Collins S.B."/>
            <person name="Wespe N."/>
            <person name="Knight-Connoni V."/>
        </authorList>
    </citation>
    <scope>NUCLEOTIDE SEQUENCE [LARGE SCALE GENOMIC DNA]</scope>
    <source>
        <strain evidence="1 2">DSM 20512</strain>
    </source>
</reference>
<dbReference type="AlphaFoldDB" id="A0A850DUV9"/>
<evidence type="ECO:0000313" key="2">
    <source>
        <dbReference type="Proteomes" id="UP000539146"/>
    </source>
</evidence>
<accession>A0A850DUV9</accession>
<sequence>MRIDSPDCGTLFIRRHVTSGNAPKIAEKFQSGREYEFVVGAASYRFRDQLRMINQSIEVQPHD</sequence>
<dbReference type="EMBL" id="JABMCG010000123">
    <property type="protein sequence ID" value="NUU29257.1"/>
    <property type="molecule type" value="Genomic_DNA"/>
</dbReference>
<proteinExistence type="predicted"/>
<comment type="caution">
    <text evidence="1">The sequence shown here is derived from an EMBL/GenBank/DDBJ whole genome shotgun (WGS) entry which is preliminary data.</text>
</comment>
<gene>
    <name evidence="1" type="ORF">HP467_14265</name>
</gene>
<name>A0A850DUV9_9MICO</name>
<evidence type="ECO:0000313" key="1">
    <source>
        <dbReference type="EMBL" id="NUU29257.1"/>
    </source>
</evidence>
<dbReference type="Proteomes" id="UP000539146">
    <property type="component" value="Unassembled WGS sequence"/>
</dbReference>